<keyword evidence="1" id="KW-0175">Coiled coil</keyword>
<dbReference type="EMBL" id="SGJD01006783">
    <property type="protein sequence ID" value="KAB0389658.1"/>
    <property type="molecule type" value="Genomic_DNA"/>
</dbReference>
<feature type="region of interest" description="Disordered" evidence="2">
    <location>
        <begin position="1460"/>
        <end position="1566"/>
    </location>
</feature>
<feature type="compositionally biased region" description="Basic residues" evidence="2">
    <location>
        <begin position="1521"/>
        <end position="1536"/>
    </location>
</feature>
<feature type="region of interest" description="Disordered" evidence="2">
    <location>
        <begin position="161"/>
        <end position="244"/>
    </location>
</feature>
<dbReference type="GO" id="GO:0034454">
    <property type="term" value="P:microtubule anchoring at centrosome"/>
    <property type="evidence" value="ECO:0007669"/>
    <property type="project" value="InterPro"/>
</dbReference>
<proteinExistence type="predicted"/>
<organism evidence="4 5">
    <name type="scientific">Balaenoptera physalus</name>
    <name type="common">Fin whale</name>
    <name type="synonym">Balaena physalus</name>
    <dbReference type="NCBI Taxonomy" id="9770"/>
    <lineage>
        <taxon>Eukaryota</taxon>
        <taxon>Metazoa</taxon>
        <taxon>Chordata</taxon>
        <taxon>Craniata</taxon>
        <taxon>Vertebrata</taxon>
        <taxon>Euteleostomi</taxon>
        <taxon>Mammalia</taxon>
        <taxon>Eutheria</taxon>
        <taxon>Laurasiatheria</taxon>
        <taxon>Artiodactyla</taxon>
        <taxon>Whippomorpha</taxon>
        <taxon>Cetacea</taxon>
        <taxon>Mysticeti</taxon>
        <taxon>Balaenopteridae</taxon>
        <taxon>Balaenoptera</taxon>
    </lineage>
</organism>
<dbReference type="GO" id="GO:0034451">
    <property type="term" value="C:centriolar satellite"/>
    <property type="evidence" value="ECO:0007669"/>
    <property type="project" value="TreeGrafter"/>
</dbReference>
<feature type="compositionally biased region" description="Polar residues" evidence="2">
    <location>
        <begin position="436"/>
        <end position="453"/>
    </location>
</feature>
<feature type="region of interest" description="Disordered" evidence="2">
    <location>
        <begin position="746"/>
        <end position="771"/>
    </location>
</feature>
<name>A0A643BPK6_BALPH</name>
<feature type="region of interest" description="Disordered" evidence="2">
    <location>
        <begin position="577"/>
        <end position="615"/>
    </location>
</feature>
<reference evidence="4 5" key="1">
    <citation type="journal article" date="2019" name="PLoS ONE">
        <title>Genomic analyses reveal an absence of contemporary introgressive admixture between fin whales and blue whales, despite known hybrids.</title>
        <authorList>
            <person name="Westbury M.V."/>
            <person name="Petersen B."/>
            <person name="Lorenzen E.D."/>
        </authorList>
    </citation>
    <scope>NUCLEOTIDE SEQUENCE [LARGE SCALE GENOMIC DNA]</scope>
    <source>
        <strain evidence="4">FinWhale-01</strain>
    </source>
</reference>
<feature type="domain" description="Pericentriolar material 1 protein C-terminal" evidence="3">
    <location>
        <begin position="1626"/>
        <end position="2262"/>
    </location>
</feature>
<feature type="compositionally biased region" description="Polar residues" evidence="2">
    <location>
        <begin position="934"/>
        <end position="944"/>
    </location>
</feature>
<feature type="non-terminal residue" evidence="4">
    <location>
        <position position="1"/>
    </location>
</feature>
<feature type="compositionally biased region" description="Polar residues" evidence="2">
    <location>
        <begin position="2046"/>
        <end position="2060"/>
    </location>
</feature>
<gene>
    <name evidence="4" type="ORF">E2I00_019577</name>
</gene>
<evidence type="ECO:0000259" key="3">
    <source>
        <dbReference type="Pfam" id="PF15717"/>
    </source>
</evidence>
<feature type="compositionally biased region" description="Polar residues" evidence="2">
    <location>
        <begin position="270"/>
        <end position="286"/>
    </location>
</feature>
<dbReference type="OrthoDB" id="2125770at2759"/>
<feature type="region of interest" description="Disordered" evidence="2">
    <location>
        <begin position="1138"/>
        <end position="1170"/>
    </location>
</feature>
<feature type="compositionally biased region" description="Acidic residues" evidence="2">
    <location>
        <begin position="2062"/>
        <end position="2078"/>
    </location>
</feature>
<feature type="compositionally biased region" description="Polar residues" evidence="2">
    <location>
        <begin position="2188"/>
        <end position="2197"/>
    </location>
</feature>
<feature type="coiled-coil region" evidence="1">
    <location>
        <begin position="1051"/>
        <end position="1078"/>
    </location>
</feature>
<feature type="compositionally biased region" description="Polar residues" evidence="2">
    <location>
        <begin position="1540"/>
        <end position="1550"/>
    </location>
</feature>
<feature type="compositionally biased region" description="Acidic residues" evidence="2">
    <location>
        <begin position="1141"/>
        <end position="1150"/>
    </location>
</feature>
<feature type="region of interest" description="Disordered" evidence="2">
    <location>
        <begin position="265"/>
        <end position="293"/>
    </location>
</feature>
<feature type="compositionally biased region" description="Low complexity" evidence="2">
    <location>
        <begin position="1490"/>
        <end position="1499"/>
    </location>
</feature>
<feature type="region of interest" description="Disordered" evidence="2">
    <location>
        <begin position="834"/>
        <end position="876"/>
    </location>
</feature>
<feature type="region of interest" description="Disordered" evidence="2">
    <location>
        <begin position="645"/>
        <end position="687"/>
    </location>
</feature>
<feature type="compositionally biased region" description="Polar residues" evidence="2">
    <location>
        <begin position="649"/>
        <end position="664"/>
    </location>
</feature>
<dbReference type="Pfam" id="PF15717">
    <property type="entry name" value="PCM1_C"/>
    <property type="match status" value="1"/>
</dbReference>
<feature type="coiled-coil region" evidence="1">
    <location>
        <begin position="1215"/>
        <end position="1242"/>
    </location>
</feature>
<feature type="compositionally biased region" description="Acidic residues" evidence="2">
    <location>
        <begin position="2032"/>
        <end position="2041"/>
    </location>
</feature>
<dbReference type="GO" id="GO:1905515">
    <property type="term" value="P:non-motile cilium assembly"/>
    <property type="evidence" value="ECO:0007669"/>
    <property type="project" value="TreeGrafter"/>
</dbReference>
<feature type="compositionally biased region" description="Polar residues" evidence="2">
    <location>
        <begin position="1377"/>
        <end position="1397"/>
    </location>
</feature>
<comment type="caution">
    <text evidence="4">The sequence shown here is derived from an EMBL/GenBank/DDBJ whole genome shotgun (WGS) entry which is preliminary data.</text>
</comment>
<feature type="compositionally biased region" description="Basic and acidic residues" evidence="2">
    <location>
        <begin position="2098"/>
        <end position="2111"/>
    </location>
</feature>
<keyword evidence="5" id="KW-1185">Reference proteome</keyword>
<feature type="compositionally biased region" description="Acidic residues" evidence="2">
    <location>
        <begin position="750"/>
        <end position="759"/>
    </location>
</feature>
<feature type="region of interest" description="Disordered" evidence="2">
    <location>
        <begin position="430"/>
        <end position="462"/>
    </location>
</feature>
<feature type="compositionally biased region" description="Acidic residues" evidence="2">
    <location>
        <begin position="842"/>
        <end position="856"/>
    </location>
</feature>
<feature type="compositionally biased region" description="Basic and acidic residues" evidence="2">
    <location>
        <begin position="197"/>
        <end position="215"/>
    </location>
</feature>
<feature type="region of interest" description="Disordered" evidence="2">
    <location>
        <begin position="2184"/>
        <end position="2205"/>
    </location>
</feature>
<dbReference type="PANTHER" id="PTHR14164">
    <property type="entry name" value="PERICENTRIOLAR MATERIAL 1-RELATED"/>
    <property type="match status" value="1"/>
</dbReference>
<protein>
    <recommendedName>
        <fullName evidence="3">Pericentriolar material 1 protein C-terminal domain-containing protein</fullName>
    </recommendedName>
</protein>
<dbReference type="PANTHER" id="PTHR14164:SF12">
    <property type="entry name" value="PERICENTRIOLAR MATERIAL 1 PROTEIN"/>
    <property type="match status" value="1"/>
</dbReference>
<feature type="region of interest" description="Disordered" evidence="2">
    <location>
        <begin position="1377"/>
        <end position="1432"/>
    </location>
</feature>
<feature type="compositionally biased region" description="Polar residues" evidence="2">
    <location>
        <begin position="1017"/>
        <end position="1033"/>
    </location>
</feature>
<sequence>EHSIPEQSWLSAPYISDLTDIPLVSQVLNKPQISQLRYPLSSGTMVVLKCCCYYQADFKMDTKATHQKIQYYWHGQRQRSKKHNLYLGNAMYPVCKKGGPPPVAVRVGWPLLRPWRERLLRLQAFRPLRRTDRRDLGLSKITLNISLTLIIKASMATGGGPFEEGMNDQDLPDWSSEGVDDRLNNMDWGGQQKKANRSSEKNKKKFGAESDKRVTNDISPESSPGVGRRRTKTPHMFPHSRYMTQMSVPEQAELEKLKQRINFSDLDQRSIGSDSQGRATAANNKRQLSENRKPFNFLPMQINTNKSKDAAVNPQKREMIGSAQCKELFASALSNDLLQNCQVSEEDGRGEPAMESSQIVSRLVQIRDYITKASSMREDLVEKNERSANVERLTHLIDHLKEQEKSYMKFLQKILARENEEEDVRTVDSAVGSGSVAESTSLNIDVQSEASDTTARDPQQEPMEEIENLKKQHDLLKRMLQQQEQLRALQGRQAALLALQHKAEQAIAVMDDSEKVAGTTPGHHTVPCRQPARSPFRQRVPLRVVTETTGSLSGVSITSELNEELNDLIQRFHNQLRDSQPPAVPDNRRQAESLSLTREVSQSRNPSVSEHLPDEKVQLFSKMRVLQEKKQKMDKLLGELHTLRDEHLNNSASSPQRSVDQRSTAAAPPAPVGLTPVVNGESSSLTSSVPYPAASLVSQNQSENEGHLNPTEKLQKLNEVRKRLNELRELVHYYEQTSDMMTDAVNENTKEEETEESEYDSEHENSEPVTNIRNPQVAATWNEVNSNSNAQCVSNNRDGRSVNSNCEINNRSAANIRALNMPPSLDCRYNREREQGTHVAQGEDEEEEEEEAEDEAVSGASLSSHRSSLVDETPEDAEFEQKINRLMAAKQKLRQLQDLVALVQDDDTADQGVISANTSNLDGFYPAAEDTKRNANNTRGNTNKTQKDAGVNEKAREKFYEAKLQQQQRELKQLQEERKKLIEIQEKIQALQKACPDLQLSATSAGNCPTKKYMPAVTSTPTVNENEASTSKSAFEPDDSSVVDNELWSEMRRHEMLREELRQRRKQLEALMAEHQRRQGLAETTSPVAVSLRSDGSENLCTPQLSRTEKTMATWGGSTQCALDEEGDEDGYLSEAVVRTDEEEEEEEQDASSNDNFAVYPPNSANHNSYNVKETKNRWKNNRPFSADGNYRPLARTRQQNISMQRQENLRWVSELSYVEEKEQWQEQINQLKKQLDFSVNICQTLMQDQQTLSCLLQTLLTGPYSVMPSNVASPQVHLIMHQLNQCYTQLTWQQNNVQRLKQMLNELMRQQNHPENPGSKERVSSASHPPSPSLFCPFSFPAQPVNLFNLPGFTNFSSFAPGMNFSPLFPSNFGDFSQNISTPTEQQQPLAQNPSGKTEYMAFPKPFESSSSVGAEKQRNQKQPEEEVENSRTAWLYDQAGEGEKPFLKTGFAVSVEKTTNGHRKNQLAASRGRRQFDEESLESFSSMPDPVDPTTVTKTFKSRKASAQASLASKDKTPKSKSKKRHSAQLKSRVKNTGYESASMSSTCEPCKSRNRHSAQTEAPVQAKVFSRKNHEQLEKDFFTLDLKSYIKTSLKFIYHTFLSCERFYSRVYSTQFLISRKTGSDFSMFEALRDTIYSEVATLISQNESRPHFLIELFHELQLLNTDYLRQRALYALQDIVSRHISENHEKEGENVKSVNSGTWIASNSELTPSESLATTDDETFEKNFERETHKISEQNDADNASVMSVSSNFEPFATDDLGNTVIHLDQALARMREYERMKTEAESNTNVRCTCRIIEDEDGGAAAPTTGDGLEAETPIIENHSSQQPVSEVSTVPCPRIDTQQLDRQIKAIMKEVIPFLKDFSQEHMDEVCSSQLLTSVRRMVLTLTQQNDESKEFVKFFHKQLGSILQDSLAKFAGRKLKDCGEDLLVEISEVLFNELAFFKLMQDLDNNSITVKQRCKRKIEAAGVIQSYAKEAKRILEGDHGSPAGEIDDEDKDKDETETVKQTQTAEVYDGDGPKNVSSDVSDQEEDESEDCPVSINLSKAETQALTNYGSGEDENEDEEIEEFEEGPVDVQTSLQANTETTEENEHDDQVPQHDFEKSAESKNVPSEQEPTTSKDDQDSTPVKPCYLNILENEQPLNSTAQKDALTTIDSSNQPNALPLPLTEIETLVPRVKEVKSAQETPESSLAGSPDTESPVLVNDYEAESGNISQKSDEEDFVKVEDLPLKLTIYSEADLRKKMVEEEQKNHLSGEILCEMQTEELAGNSQTLKEPAQPKGHSEEHISCIKLKIWLEIKEEEKVKLSERETSQVEIMPKRCNYLSTTLTTCVITQLTYYLQDFGYPQYSGIADFIVTDL</sequence>
<evidence type="ECO:0000256" key="1">
    <source>
        <dbReference type="SAM" id="Coils"/>
    </source>
</evidence>
<evidence type="ECO:0000313" key="5">
    <source>
        <dbReference type="Proteomes" id="UP000437017"/>
    </source>
</evidence>
<feature type="coiled-coil region" evidence="1">
    <location>
        <begin position="876"/>
        <end position="906"/>
    </location>
</feature>
<dbReference type="InterPro" id="IPR031446">
    <property type="entry name" value="PCM1_C"/>
</dbReference>
<feature type="compositionally biased region" description="Polar residues" evidence="2">
    <location>
        <begin position="2112"/>
        <end position="2122"/>
    </location>
</feature>
<evidence type="ECO:0000256" key="2">
    <source>
        <dbReference type="SAM" id="MobiDB-lite"/>
    </source>
</evidence>
<feature type="region of interest" description="Disordered" evidence="2">
    <location>
        <begin position="1985"/>
        <end position="2155"/>
    </location>
</feature>
<dbReference type="Proteomes" id="UP000437017">
    <property type="component" value="Unassembled WGS sequence"/>
</dbReference>
<dbReference type="GO" id="GO:0071539">
    <property type="term" value="P:protein localization to centrosome"/>
    <property type="evidence" value="ECO:0007669"/>
    <property type="project" value="InterPro"/>
</dbReference>
<dbReference type="InterPro" id="IPR024138">
    <property type="entry name" value="Pericentriolar_Pcm1"/>
</dbReference>
<feature type="coiled-coil region" evidence="1">
    <location>
        <begin position="957"/>
        <end position="994"/>
    </location>
</feature>
<feature type="compositionally biased region" description="Low complexity" evidence="2">
    <location>
        <begin position="858"/>
        <end position="867"/>
    </location>
</feature>
<dbReference type="GO" id="GO:0036064">
    <property type="term" value="C:ciliary basal body"/>
    <property type="evidence" value="ECO:0007669"/>
    <property type="project" value="TreeGrafter"/>
</dbReference>
<feature type="compositionally biased region" description="Polar residues" evidence="2">
    <location>
        <begin position="592"/>
        <end position="608"/>
    </location>
</feature>
<accession>A0A643BPK6</accession>
<evidence type="ECO:0000313" key="4">
    <source>
        <dbReference type="EMBL" id="KAB0389658.1"/>
    </source>
</evidence>
<feature type="region of interest" description="Disordered" evidence="2">
    <location>
        <begin position="1016"/>
        <end position="1039"/>
    </location>
</feature>
<feature type="compositionally biased region" description="Basic and acidic residues" evidence="2">
    <location>
        <begin position="1417"/>
        <end position="1426"/>
    </location>
</feature>
<feature type="region of interest" description="Disordered" evidence="2">
    <location>
        <begin position="925"/>
        <end position="952"/>
    </location>
</feature>